<evidence type="ECO:0000313" key="3">
    <source>
        <dbReference type="Proteomes" id="UP000663602"/>
    </source>
</evidence>
<dbReference type="AlphaFoldDB" id="A0A975AE22"/>
<dbReference type="PRINTS" id="PR01576">
    <property type="entry name" value="PDEFORMYLASE"/>
</dbReference>
<reference evidence="2" key="2">
    <citation type="submission" date="2021-03" db="EMBL/GenBank/DDBJ databases">
        <title>Alternative transmission patterns in independently acquired nutritional co-symbionts of Dictyopharidae planthoppers.</title>
        <authorList>
            <person name="Michalik A."/>
            <person name="Lukasik P."/>
        </authorList>
    </citation>
    <scope>NUCLEOTIDE SEQUENCE</scope>
    <source>
        <strain evidence="2">DICMUL</strain>
    </source>
</reference>
<dbReference type="Gene3D" id="3.90.45.10">
    <property type="entry name" value="Peptide deformylase"/>
    <property type="match status" value="1"/>
</dbReference>
<dbReference type="Pfam" id="PF01327">
    <property type="entry name" value="Pep_deformylase"/>
    <property type="match status" value="1"/>
</dbReference>
<dbReference type="InterPro" id="IPR036821">
    <property type="entry name" value="Peptide_deformylase_sf"/>
</dbReference>
<gene>
    <name evidence="2" type="primary">def</name>
    <name evidence="2" type="ORF">JSR02_00065</name>
</gene>
<organism evidence="2 3">
    <name type="scientific">Candidatus Vidania fulgoroideorum</name>
    <dbReference type="NCBI Taxonomy" id="881286"/>
    <lineage>
        <taxon>Bacteria</taxon>
        <taxon>Pseudomonadati</taxon>
        <taxon>Pseudomonadota</taxon>
        <taxon>Betaproteobacteria</taxon>
        <taxon>Candidatus Vidania</taxon>
    </lineage>
</organism>
<keyword evidence="2" id="KW-0378">Hydrolase</keyword>
<dbReference type="GO" id="GO:0042586">
    <property type="term" value="F:peptide deformylase activity"/>
    <property type="evidence" value="ECO:0007669"/>
    <property type="project" value="UniProtKB-EC"/>
</dbReference>
<evidence type="ECO:0000256" key="1">
    <source>
        <dbReference type="ARBA" id="ARBA00010759"/>
    </source>
</evidence>
<proteinExistence type="inferred from homology"/>
<name>A0A975AE22_9PROT</name>
<dbReference type="SUPFAM" id="SSF56420">
    <property type="entry name" value="Peptide deformylase"/>
    <property type="match status" value="1"/>
</dbReference>
<reference evidence="2" key="1">
    <citation type="submission" date="2021-02" db="EMBL/GenBank/DDBJ databases">
        <authorList>
            <person name="Franco D."/>
        </authorList>
    </citation>
    <scope>NUCLEOTIDE SEQUENCE</scope>
    <source>
        <strain evidence="2">DICMUL</strain>
    </source>
</reference>
<comment type="similarity">
    <text evidence="1">Belongs to the polypeptide deformylase family.</text>
</comment>
<accession>A0A975AE22</accession>
<dbReference type="EMBL" id="CP071410">
    <property type="protein sequence ID" value="QSW37851.1"/>
    <property type="molecule type" value="Genomic_DNA"/>
</dbReference>
<dbReference type="NCBIfam" id="TIGR00079">
    <property type="entry name" value="pept_deformyl"/>
    <property type="match status" value="1"/>
</dbReference>
<dbReference type="PANTHER" id="PTHR10458:SF22">
    <property type="entry name" value="PEPTIDE DEFORMYLASE"/>
    <property type="match status" value="1"/>
</dbReference>
<dbReference type="InterPro" id="IPR023635">
    <property type="entry name" value="Peptide_deformylase"/>
</dbReference>
<dbReference type="CDD" id="cd00487">
    <property type="entry name" value="Pep_deformylase"/>
    <property type="match status" value="1"/>
</dbReference>
<dbReference type="PANTHER" id="PTHR10458">
    <property type="entry name" value="PEPTIDE DEFORMYLASE"/>
    <property type="match status" value="1"/>
</dbReference>
<dbReference type="Proteomes" id="UP000663602">
    <property type="component" value="Chromosome"/>
</dbReference>
<dbReference type="PIRSF" id="PIRSF004749">
    <property type="entry name" value="Pep_def"/>
    <property type="match status" value="1"/>
</dbReference>
<evidence type="ECO:0000313" key="2">
    <source>
        <dbReference type="EMBL" id="QSW37851.1"/>
    </source>
</evidence>
<sequence>MKILYPNKILLQKAHTIKHNDNIKPLIKIMKSTLLAHKGIGLAATQIGILKKLIILKVKKKLITIINPKIIYKSIEMFTSYEGCLSIPNHYKMVKRHKYIKIKGKTIYTTIKLTIKNNISACVQHEIDHLNGKLILKRT</sequence>
<protein>
    <submittedName>
        <fullName evidence="2">Peptide deformylase</fullName>
        <ecNumber evidence="2">3.5.1.88</ecNumber>
    </submittedName>
</protein>
<dbReference type="EC" id="3.5.1.88" evidence="2"/>